<evidence type="ECO:0000256" key="4">
    <source>
        <dbReference type="ARBA" id="ARBA00023136"/>
    </source>
</evidence>
<feature type="transmembrane region" description="Helical" evidence="5">
    <location>
        <begin position="150"/>
        <end position="169"/>
    </location>
</feature>
<dbReference type="InterPro" id="IPR003339">
    <property type="entry name" value="ABC/ECF_trnsptr_transmembrane"/>
</dbReference>
<evidence type="ECO:0000313" key="7">
    <source>
        <dbReference type="EMBL" id="HGQ65052.1"/>
    </source>
</evidence>
<accession>A0A7C4NU28</accession>
<dbReference type="EMBL" id="DTCK01000008">
    <property type="protein sequence ID" value="HGQ35196.1"/>
    <property type="molecule type" value="Genomic_DNA"/>
</dbReference>
<comment type="caution">
    <text evidence="7">The sequence shown here is derived from an EMBL/GenBank/DDBJ whole genome shotgun (WGS) entry which is preliminary data.</text>
</comment>
<feature type="transmembrane region" description="Helical" evidence="5">
    <location>
        <begin position="33"/>
        <end position="60"/>
    </location>
</feature>
<protein>
    <submittedName>
        <fullName evidence="7">Energy-coupling factor transporter transmembrane protein EcfT</fullName>
    </submittedName>
</protein>
<dbReference type="CDD" id="cd16914">
    <property type="entry name" value="EcfT"/>
    <property type="match status" value="1"/>
</dbReference>
<evidence type="ECO:0000256" key="1">
    <source>
        <dbReference type="ARBA" id="ARBA00004141"/>
    </source>
</evidence>
<feature type="transmembrane region" description="Helical" evidence="5">
    <location>
        <begin position="108"/>
        <end position="129"/>
    </location>
</feature>
<dbReference type="PANTHER" id="PTHR33514:SF13">
    <property type="entry name" value="PROTEIN ABCI12, CHLOROPLASTIC"/>
    <property type="match status" value="1"/>
</dbReference>
<sequence length="257" mass="29068">MSIANIYLKNFSQVFLYYSEKGFLTNVHPSTKIVLMFTGVAIAILCTKLVVLLFVLLLFLSIALTSISIKRITSLIISLMLFISPMILFTYIYTLLRLRSAILLVDTSISIVTAMVKLLIMSMAFYAFFITTRPQSIARILNRIGIPYKYGYGFVIALRFLSVVADDLVEVLSIQKTRGLFLGKSFLDKVKSYLAIFTPLIISSLNRIDEVTISLEVKGFGFSRKRIYLYSEPFRPKDAVFICLCLVGLAAAIYFYI</sequence>
<dbReference type="EMBL" id="DTBD01000067">
    <property type="protein sequence ID" value="HGQ65052.1"/>
    <property type="molecule type" value="Genomic_DNA"/>
</dbReference>
<evidence type="ECO:0000256" key="3">
    <source>
        <dbReference type="ARBA" id="ARBA00022989"/>
    </source>
</evidence>
<keyword evidence="2 5" id="KW-0812">Transmembrane</keyword>
<dbReference type="GO" id="GO:0005886">
    <property type="term" value="C:plasma membrane"/>
    <property type="evidence" value="ECO:0007669"/>
    <property type="project" value="TreeGrafter"/>
</dbReference>
<dbReference type="PANTHER" id="PTHR33514">
    <property type="entry name" value="PROTEIN ABCI12, CHLOROPLASTIC"/>
    <property type="match status" value="1"/>
</dbReference>
<reference evidence="7" key="1">
    <citation type="journal article" date="2020" name="mSystems">
        <title>Genome- and Community-Level Interaction Insights into Carbon Utilization and Element Cycling Functions of Hydrothermarchaeota in Hydrothermal Sediment.</title>
        <authorList>
            <person name="Zhou Z."/>
            <person name="Liu Y."/>
            <person name="Xu W."/>
            <person name="Pan J."/>
            <person name="Luo Z.H."/>
            <person name="Li M."/>
        </authorList>
    </citation>
    <scope>NUCLEOTIDE SEQUENCE [LARGE SCALE GENOMIC DNA]</scope>
    <source>
        <strain evidence="7">SpSt-637</strain>
        <strain evidence="6">SpSt-667</strain>
    </source>
</reference>
<dbReference type="AlphaFoldDB" id="A0A7C4NU28"/>
<name>A0A7C4NU28_9CREN</name>
<keyword evidence="3 5" id="KW-1133">Transmembrane helix</keyword>
<gene>
    <name evidence="7" type="ORF">ENU08_07405</name>
    <name evidence="6" type="ORF">ENU41_00760</name>
</gene>
<feature type="transmembrane region" description="Helical" evidence="5">
    <location>
        <begin position="72"/>
        <end position="96"/>
    </location>
</feature>
<dbReference type="Pfam" id="PF02361">
    <property type="entry name" value="CbiQ"/>
    <property type="match status" value="1"/>
</dbReference>
<comment type="subcellular location">
    <subcellularLocation>
        <location evidence="1">Membrane</location>
        <topology evidence="1">Multi-pass membrane protein</topology>
    </subcellularLocation>
</comment>
<organism evidence="7">
    <name type="scientific">Ignisphaera aggregans</name>
    <dbReference type="NCBI Taxonomy" id="334771"/>
    <lineage>
        <taxon>Archaea</taxon>
        <taxon>Thermoproteota</taxon>
        <taxon>Thermoprotei</taxon>
        <taxon>Desulfurococcales</taxon>
        <taxon>Desulfurococcaceae</taxon>
        <taxon>Ignisphaera</taxon>
    </lineage>
</organism>
<evidence type="ECO:0000256" key="2">
    <source>
        <dbReference type="ARBA" id="ARBA00022692"/>
    </source>
</evidence>
<proteinExistence type="predicted"/>
<evidence type="ECO:0000313" key="6">
    <source>
        <dbReference type="EMBL" id="HGQ35196.1"/>
    </source>
</evidence>
<evidence type="ECO:0000256" key="5">
    <source>
        <dbReference type="SAM" id="Phobius"/>
    </source>
</evidence>
<keyword evidence="4 5" id="KW-0472">Membrane</keyword>
<feature type="transmembrane region" description="Helical" evidence="5">
    <location>
        <begin position="239"/>
        <end position="256"/>
    </location>
</feature>